<organism evidence="3 4">
    <name type="scientific">Erysiphe pulchra</name>
    <dbReference type="NCBI Taxonomy" id="225359"/>
    <lineage>
        <taxon>Eukaryota</taxon>
        <taxon>Fungi</taxon>
        <taxon>Dikarya</taxon>
        <taxon>Ascomycota</taxon>
        <taxon>Pezizomycotina</taxon>
        <taxon>Leotiomycetes</taxon>
        <taxon>Erysiphales</taxon>
        <taxon>Erysiphaceae</taxon>
        <taxon>Erysiphe</taxon>
    </lineage>
</organism>
<evidence type="ECO:0000256" key="2">
    <source>
        <dbReference type="ARBA" id="ARBA00022801"/>
    </source>
</evidence>
<keyword evidence="1" id="KW-0540">Nuclease</keyword>
<gene>
    <name evidence="3" type="ORF">EPUL_005412</name>
</gene>
<dbReference type="OrthoDB" id="5425539at2759"/>
<dbReference type="SUPFAM" id="SSF53933">
    <property type="entry name" value="Microbial ribonucleases"/>
    <property type="match status" value="2"/>
</dbReference>
<reference evidence="3 4" key="1">
    <citation type="submission" date="2017-10" db="EMBL/GenBank/DDBJ databases">
        <title>Development of genomic resources for the powdery mildew, Erysiphe pulchra.</title>
        <authorList>
            <person name="Wadl P.A."/>
            <person name="Mack B.M."/>
            <person name="Moore G."/>
            <person name="Beltz S.B."/>
        </authorList>
    </citation>
    <scope>NUCLEOTIDE SEQUENCE [LARGE SCALE GENOMIC DNA]</scope>
    <source>
        <strain evidence="3">Cflorida</strain>
    </source>
</reference>
<keyword evidence="2" id="KW-0378">Hydrolase</keyword>
<dbReference type="EMBL" id="PEDP01001856">
    <property type="protein sequence ID" value="POS83145.1"/>
    <property type="molecule type" value="Genomic_DNA"/>
</dbReference>
<dbReference type="GO" id="GO:0016787">
    <property type="term" value="F:hydrolase activity"/>
    <property type="evidence" value="ECO:0007669"/>
    <property type="project" value="UniProtKB-KW"/>
</dbReference>
<dbReference type="InterPro" id="IPR000026">
    <property type="entry name" value="N1-like"/>
</dbReference>
<dbReference type="Proteomes" id="UP000237438">
    <property type="component" value="Unassembled WGS sequence"/>
</dbReference>
<comment type="caution">
    <text evidence="3">The sequence shown here is derived from an EMBL/GenBank/DDBJ whole genome shotgun (WGS) entry which is preliminary data.</text>
</comment>
<accession>A0A2S4PM59</accession>
<proteinExistence type="predicted"/>
<dbReference type="Gene3D" id="3.10.450.30">
    <property type="entry name" value="Microbial ribonucleases"/>
    <property type="match status" value="3"/>
</dbReference>
<evidence type="ECO:0000313" key="3">
    <source>
        <dbReference type="EMBL" id="POS83145.1"/>
    </source>
</evidence>
<dbReference type="GO" id="GO:0003723">
    <property type="term" value="F:RNA binding"/>
    <property type="evidence" value="ECO:0007669"/>
    <property type="project" value="InterPro"/>
</dbReference>
<dbReference type="AlphaFoldDB" id="A0A2S4PM59"/>
<dbReference type="Pfam" id="PF00545">
    <property type="entry name" value="Ribonuclease"/>
    <property type="match status" value="1"/>
</dbReference>
<evidence type="ECO:0000256" key="1">
    <source>
        <dbReference type="ARBA" id="ARBA00022722"/>
    </source>
</evidence>
<dbReference type="InterPro" id="IPR016191">
    <property type="entry name" value="Ribonuclease/ribotoxin"/>
</dbReference>
<keyword evidence="4" id="KW-1185">Reference proteome</keyword>
<dbReference type="GO" id="GO:0004521">
    <property type="term" value="F:RNA endonuclease activity"/>
    <property type="evidence" value="ECO:0007669"/>
    <property type="project" value="InterPro"/>
</dbReference>
<name>A0A2S4PM59_9PEZI</name>
<feature type="non-terminal residue" evidence="3">
    <location>
        <position position="384"/>
    </location>
</feature>
<evidence type="ECO:0000313" key="4">
    <source>
        <dbReference type="Proteomes" id="UP000237438"/>
    </source>
</evidence>
<protein>
    <submittedName>
        <fullName evidence="3">Uncharacterized protein</fullName>
    </submittedName>
</protein>
<sequence>MTTFRVVFTRDSDEVVDVIDKITTDDYTRCIRRDSSHTKPSHSELDNSNGYLCGHEFFPDEVIEQSLALAKTKYNRKTKYPCPYIGPLYPADSGYLMWPIKRGNTLYLSGIVPVGPYYLILSKERQLVEVIVRGYNNNFLRCIRSRQAPKAPASDPYSKLFVPPPKPGYICGRSFFEEKVLKDNAEEAKFRSKNVMKSQYPIEYFGPPYRENCLIWPLMRDGSLYKRGKIGIYRLILKPNYNVIGVAMWDNGKLIPCDKKTIIANKNHDTSDYQCNTTRYNHQQLVIAAEEACKKMNSPAKNHYPAKYEGPGFNSDAPYFTYPVLSKGVYSHRNVGPDRVVINTNCEVVGALTSLFMPKKTLVKCHRLDDGPIAADFFGANAVT</sequence>